<feature type="transmembrane region" description="Helical" evidence="7">
    <location>
        <begin position="202"/>
        <end position="224"/>
    </location>
</feature>
<dbReference type="InterPro" id="IPR052337">
    <property type="entry name" value="SAT4-like"/>
</dbReference>
<dbReference type="EMBL" id="JAPZBT010000002">
    <property type="protein sequence ID" value="KAJ5371617.1"/>
    <property type="molecule type" value="Genomic_DNA"/>
</dbReference>
<evidence type="ECO:0000256" key="4">
    <source>
        <dbReference type="ARBA" id="ARBA00023136"/>
    </source>
</evidence>
<feature type="transmembrane region" description="Helical" evidence="7">
    <location>
        <begin position="236"/>
        <end position="260"/>
    </location>
</feature>
<evidence type="ECO:0000313" key="9">
    <source>
        <dbReference type="EMBL" id="KAJ5371617.1"/>
    </source>
</evidence>
<sequence>MDAKIEALEADDFDDSRNKAILIVTSVFLAISLLSVILRCFVRTRVVRAWGWDDGTMVIAMAFNTVFAICGIVGCKYGLGRKLAYFTHHPDDFHRAMMVRSQPYHPEPKLTYFQCWWIAQLFYVLTCVAAKVSIIIALLRITVSRVHAYILYAAMSLATVVGIIFFFFTMFQCTPVNYFWNNAQPNAHGSCIDKNPLIAIAYLYSVGAAITDLTIGLLPVALIWNLRMNRRTKGAMVAILGIGCIASAAVIIRIPFIHYYKDREFLYATYQISIWSNVEAGIGITAGCLTTLRPLVRFLRDGSSNGLSRTPSSFPLSNNVAGGFHRSTPSKQISPDDGRQLWTGRGSDEYHGVTTTISSAHQKLPDSSEEDLAPYSSDLGASGWKVERSVRVSVRNS</sequence>
<feature type="domain" description="Rhodopsin" evidence="8">
    <location>
        <begin position="38"/>
        <end position="297"/>
    </location>
</feature>
<dbReference type="OrthoDB" id="3897607at2759"/>
<keyword evidence="10" id="KW-1185">Reference proteome</keyword>
<feature type="transmembrane region" description="Helical" evidence="7">
    <location>
        <begin position="116"/>
        <end position="139"/>
    </location>
</feature>
<feature type="transmembrane region" description="Helical" evidence="7">
    <location>
        <begin position="20"/>
        <end position="42"/>
    </location>
</feature>
<evidence type="ECO:0000256" key="2">
    <source>
        <dbReference type="ARBA" id="ARBA00022692"/>
    </source>
</evidence>
<dbReference type="Proteomes" id="UP001147752">
    <property type="component" value="Unassembled WGS sequence"/>
</dbReference>
<evidence type="ECO:0000313" key="10">
    <source>
        <dbReference type="Proteomes" id="UP001147752"/>
    </source>
</evidence>
<proteinExistence type="inferred from homology"/>
<organism evidence="9 10">
    <name type="scientific">Penicillium concentricum</name>
    <dbReference type="NCBI Taxonomy" id="293559"/>
    <lineage>
        <taxon>Eukaryota</taxon>
        <taxon>Fungi</taxon>
        <taxon>Dikarya</taxon>
        <taxon>Ascomycota</taxon>
        <taxon>Pezizomycotina</taxon>
        <taxon>Eurotiomycetes</taxon>
        <taxon>Eurotiomycetidae</taxon>
        <taxon>Eurotiales</taxon>
        <taxon>Aspergillaceae</taxon>
        <taxon>Penicillium</taxon>
    </lineage>
</organism>
<feature type="transmembrane region" description="Helical" evidence="7">
    <location>
        <begin position="151"/>
        <end position="171"/>
    </location>
</feature>
<name>A0A9W9S3Z2_9EURO</name>
<dbReference type="GO" id="GO:0016020">
    <property type="term" value="C:membrane"/>
    <property type="evidence" value="ECO:0007669"/>
    <property type="project" value="UniProtKB-SubCell"/>
</dbReference>
<keyword evidence="2 7" id="KW-0812">Transmembrane</keyword>
<evidence type="ECO:0000256" key="3">
    <source>
        <dbReference type="ARBA" id="ARBA00022989"/>
    </source>
</evidence>
<comment type="subcellular location">
    <subcellularLocation>
        <location evidence="1">Membrane</location>
        <topology evidence="1">Multi-pass membrane protein</topology>
    </subcellularLocation>
</comment>
<dbReference type="RefSeq" id="XP_056577603.1">
    <property type="nucleotide sequence ID" value="XM_056721353.1"/>
</dbReference>
<evidence type="ECO:0000256" key="7">
    <source>
        <dbReference type="SAM" id="Phobius"/>
    </source>
</evidence>
<evidence type="ECO:0000256" key="6">
    <source>
        <dbReference type="SAM" id="MobiDB-lite"/>
    </source>
</evidence>
<evidence type="ECO:0000259" key="8">
    <source>
        <dbReference type="Pfam" id="PF20684"/>
    </source>
</evidence>
<feature type="transmembrane region" description="Helical" evidence="7">
    <location>
        <begin position="54"/>
        <end position="79"/>
    </location>
</feature>
<accession>A0A9W9S3Z2</accession>
<gene>
    <name evidence="9" type="ORF">N7517_003623</name>
</gene>
<protein>
    <recommendedName>
        <fullName evidence="8">Rhodopsin domain-containing protein</fullName>
    </recommendedName>
</protein>
<comment type="caution">
    <text evidence="9">The sequence shown here is derived from an EMBL/GenBank/DDBJ whole genome shotgun (WGS) entry which is preliminary data.</text>
</comment>
<dbReference type="GeneID" id="81460536"/>
<dbReference type="Pfam" id="PF20684">
    <property type="entry name" value="Fung_rhodopsin"/>
    <property type="match status" value="1"/>
</dbReference>
<dbReference type="InterPro" id="IPR049326">
    <property type="entry name" value="Rhodopsin_dom_fungi"/>
</dbReference>
<comment type="similarity">
    <text evidence="5">Belongs to the SAT4 family.</text>
</comment>
<evidence type="ECO:0000256" key="5">
    <source>
        <dbReference type="ARBA" id="ARBA00038359"/>
    </source>
</evidence>
<feature type="region of interest" description="Disordered" evidence="6">
    <location>
        <begin position="325"/>
        <end position="380"/>
    </location>
</feature>
<reference evidence="9" key="1">
    <citation type="submission" date="2022-12" db="EMBL/GenBank/DDBJ databases">
        <authorList>
            <person name="Petersen C."/>
        </authorList>
    </citation>
    <scope>NUCLEOTIDE SEQUENCE</scope>
    <source>
        <strain evidence="9">IBT 3081</strain>
    </source>
</reference>
<keyword evidence="3 7" id="KW-1133">Transmembrane helix</keyword>
<evidence type="ECO:0000256" key="1">
    <source>
        <dbReference type="ARBA" id="ARBA00004141"/>
    </source>
</evidence>
<dbReference type="PANTHER" id="PTHR33048:SF140">
    <property type="entry name" value="ATPASE, PUTATIVE (EUROFUNG)-RELATED"/>
    <property type="match status" value="1"/>
</dbReference>
<reference evidence="9" key="2">
    <citation type="journal article" date="2023" name="IMA Fungus">
        <title>Comparative genomic study of the Penicillium genus elucidates a diverse pangenome and 15 lateral gene transfer events.</title>
        <authorList>
            <person name="Petersen C."/>
            <person name="Sorensen T."/>
            <person name="Nielsen M.R."/>
            <person name="Sondergaard T.E."/>
            <person name="Sorensen J.L."/>
            <person name="Fitzpatrick D.A."/>
            <person name="Frisvad J.C."/>
            <person name="Nielsen K.L."/>
        </authorList>
    </citation>
    <scope>NUCLEOTIDE SEQUENCE</scope>
    <source>
        <strain evidence="9">IBT 3081</strain>
    </source>
</reference>
<dbReference type="PANTHER" id="PTHR33048">
    <property type="entry name" value="PTH11-LIKE INTEGRAL MEMBRANE PROTEIN (AFU_ORTHOLOGUE AFUA_5G11245)"/>
    <property type="match status" value="1"/>
</dbReference>
<keyword evidence="4 7" id="KW-0472">Membrane</keyword>
<dbReference type="AlphaFoldDB" id="A0A9W9S3Z2"/>